<keyword evidence="7 9" id="KW-0808">Transferase</keyword>
<dbReference type="EC" id="2.1.1.67" evidence="4 9"/>
<dbReference type="SUPFAM" id="SSF53335">
    <property type="entry name" value="S-adenosyl-L-methionine-dependent methyltransferases"/>
    <property type="match status" value="1"/>
</dbReference>
<comment type="subcellular location">
    <subcellularLocation>
        <location evidence="2 9">Cytoplasm</location>
    </subcellularLocation>
</comment>
<comment type="similarity">
    <text evidence="3 9">Belongs to the class I-like SAM-binding methyltransferase superfamily. TPMT family.</text>
</comment>
<proteinExistence type="inferred from homology"/>
<evidence type="ECO:0000256" key="6">
    <source>
        <dbReference type="ARBA" id="ARBA00022603"/>
    </source>
</evidence>
<protein>
    <recommendedName>
        <fullName evidence="4 9">Thiopurine S-methyltransferase</fullName>
        <ecNumber evidence="4 9">2.1.1.67</ecNumber>
    </recommendedName>
    <alternativeName>
        <fullName evidence="9">Thiopurine methyltransferase</fullName>
    </alternativeName>
</protein>
<feature type="binding site" evidence="9">
    <location>
        <position position="133"/>
    </location>
    <ligand>
        <name>S-adenosyl-L-methionine</name>
        <dbReference type="ChEBI" id="CHEBI:59789"/>
    </ligand>
</feature>
<dbReference type="EMBL" id="JAVAJI010000029">
    <property type="protein sequence ID" value="MDP4545946.1"/>
    <property type="molecule type" value="Genomic_DNA"/>
</dbReference>
<feature type="binding site" evidence="9">
    <location>
        <position position="45"/>
    </location>
    <ligand>
        <name>S-adenosyl-L-methionine</name>
        <dbReference type="ChEBI" id="CHEBI:59789"/>
    </ligand>
</feature>
<evidence type="ECO:0000256" key="2">
    <source>
        <dbReference type="ARBA" id="ARBA00004496"/>
    </source>
</evidence>
<gene>
    <name evidence="10" type="primary">tmpT</name>
    <name evidence="9" type="synonym">tpm</name>
    <name evidence="10" type="ORF">Q8P09_12755</name>
</gene>
<dbReference type="PROSITE" id="PS51585">
    <property type="entry name" value="SAM_MT_TPMT"/>
    <property type="match status" value="1"/>
</dbReference>
<dbReference type="GeneID" id="84653042"/>
<dbReference type="HAMAP" id="MF_00812">
    <property type="entry name" value="Thiopur_methtran"/>
    <property type="match status" value="1"/>
</dbReference>
<dbReference type="InterPro" id="IPR008854">
    <property type="entry name" value="TPMT"/>
</dbReference>
<dbReference type="Pfam" id="PF05724">
    <property type="entry name" value="TPMT"/>
    <property type="match status" value="1"/>
</dbReference>
<keyword evidence="6 9" id="KW-0489">Methyltransferase</keyword>
<keyword evidence="11" id="KW-1185">Reference proteome</keyword>
<evidence type="ECO:0000256" key="5">
    <source>
        <dbReference type="ARBA" id="ARBA00022490"/>
    </source>
</evidence>
<organism evidence="10 11">
    <name type="scientific">Psychrobacter faecalis</name>
    <dbReference type="NCBI Taxonomy" id="180588"/>
    <lineage>
        <taxon>Bacteria</taxon>
        <taxon>Pseudomonadati</taxon>
        <taxon>Pseudomonadota</taxon>
        <taxon>Gammaproteobacteria</taxon>
        <taxon>Moraxellales</taxon>
        <taxon>Moraxellaceae</taxon>
        <taxon>Psychrobacter</taxon>
    </lineage>
</organism>
<dbReference type="InterPro" id="IPR022474">
    <property type="entry name" value="Thiopur_S-MeTfrase_Se/Te_detox"/>
</dbReference>
<evidence type="ECO:0000256" key="9">
    <source>
        <dbReference type="HAMAP-Rule" id="MF_00812"/>
    </source>
</evidence>
<sequence>MDSKFWQQRWQDGRIGFHKSDVNPQLIKYFSELAVPIGGQVLVPLCGKSVDMVWLAHAGYDVVGVELIETAVQAFFAEQKVIPTITEFTSATDKSILKRYQGQLAGQIITLWAADIFALSATDIGEINAVYDRAALIALPATMRADYSAQIVKLSNHAPQLLITLSYDQSKKDGPPFSISQQQLQQYYDADYKIIELESQSSTLNAASELAVTEHVWLLNPSFTH</sequence>
<dbReference type="Gene3D" id="3.40.50.150">
    <property type="entry name" value="Vaccinia Virus protein VP39"/>
    <property type="match status" value="1"/>
</dbReference>
<dbReference type="GO" id="GO:0008119">
    <property type="term" value="F:thiopurine S-methyltransferase activity"/>
    <property type="evidence" value="ECO:0007669"/>
    <property type="project" value="UniProtKB-EC"/>
</dbReference>
<keyword evidence="8 9" id="KW-0949">S-adenosyl-L-methionine</keyword>
<comment type="catalytic activity">
    <reaction evidence="1 9">
        <text>S-adenosyl-L-methionine + a thiopurine = S-adenosyl-L-homocysteine + a thiopurine S-methylether.</text>
        <dbReference type="EC" id="2.1.1.67"/>
    </reaction>
</comment>
<evidence type="ECO:0000313" key="11">
    <source>
        <dbReference type="Proteomes" id="UP001228171"/>
    </source>
</evidence>
<accession>A0ABT9HJI5</accession>
<feature type="binding site" evidence="9">
    <location>
        <position position="66"/>
    </location>
    <ligand>
        <name>S-adenosyl-L-methionine</name>
        <dbReference type="ChEBI" id="CHEBI:59789"/>
    </ligand>
</feature>
<evidence type="ECO:0000256" key="3">
    <source>
        <dbReference type="ARBA" id="ARBA00008145"/>
    </source>
</evidence>
<comment type="caution">
    <text evidence="10">The sequence shown here is derived from an EMBL/GenBank/DDBJ whole genome shotgun (WGS) entry which is preliminary data.</text>
</comment>
<dbReference type="PANTHER" id="PTHR10259">
    <property type="entry name" value="THIOPURINE S-METHYLTRANSFERASE"/>
    <property type="match status" value="1"/>
</dbReference>
<keyword evidence="5 9" id="KW-0963">Cytoplasm</keyword>
<dbReference type="GO" id="GO:0032259">
    <property type="term" value="P:methylation"/>
    <property type="evidence" value="ECO:0007669"/>
    <property type="project" value="UniProtKB-KW"/>
</dbReference>
<reference evidence="10 11" key="1">
    <citation type="submission" date="2023-08" db="EMBL/GenBank/DDBJ databases">
        <authorList>
            <person name="Kumar R."/>
        </authorList>
    </citation>
    <scope>NUCLEOTIDE SEQUENCE [LARGE SCALE GENOMIC DNA]</scope>
    <source>
        <strain evidence="10 11">LUR13</strain>
    </source>
</reference>
<name>A0ABT9HJI5_9GAMM</name>
<dbReference type="PANTHER" id="PTHR10259:SF11">
    <property type="entry name" value="THIOPURINE S-METHYLTRANSFERASE"/>
    <property type="match status" value="1"/>
</dbReference>
<dbReference type="InterPro" id="IPR025835">
    <property type="entry name" value="Thiopurine_S-MeTrfase"/>
</dbReference>
<evidence type="ECO:0000256" key="4">
    <source>
        <dbReference type="ARBA" id="ARBA00011905"/>
    </source>
</evidence>
<dbReference type="InterPro" id="IPR029063">
    <property type="entry name" value="SAM-dependent_MTases_sf"/>
</dbReference>
<dbReference type="NCBIfam" id="TIGR03840">
    <property type="entry name" value="TMPT_Se_Te"/>
    <property type="match status" value="1"/>
</dbReference>
<evidence type="ECO:0000313" key="10">
    <source>
        <dbReference type="EMBL" id="MDP4545946.1"/>
    </source>
</evidence>
<evidence type="ECO:0000256" key="7">
    <source>
        <dbReference type="ARBA" id="ARBA00022679"/>
    </source>
</evidence>
<dbReference type="RefSeq" id="WP_068406972.1">
    <property type="nucleotide sequence ID" value="NZ_CAJGZG010000013.1"/>
</dbReference>
<dbReference type="Proteomes" id="UP001228171">
    <property type="component" value="Unassembled WGS sequence"/>
</dbReference>
<feature type="binding site" evidence="9">
    <location>
        <position position="10"/>
    </location>
    <ligand>
        <name>S-adenosyl-L-methionine</name>
        <dbReference type="ChEBI" id="CHEBI:59789"/>
    </ligand>
</feature>
<dbReference type="NCBIfam" id="NF009732">
    <property type="entry name" value="PRK13255.1"/>
    <property type="match status" value="1"/>
</dbReference>
<evidence type="ECO:0000256" key="8">
    <source>
        <dbReference type="ARBA" id="ARBA00022691"/>
    </source>
</evidence>
<evidence type="ECO:0000256" key="1">
    <source>
        <dbReference type="ARBA" id="ARBA00000903"/>
    </source>
</evidence>
<dbReference type="PIRSF" id="PIRSF023956">
    <property type="entry name" value="Thiopurine_S-methyltransferase"/>
    <property type="match status" value="1"/>
</dbReference>